<evidence type="ECO:0000313" key="2">
    <source>
        <dbReference type="EMBL" id="MFB9679190.1"/>
    </source>
</evidence>
<dbReference type="RefSeq" id="WP_386160534.1">
    <property type="nucleotide sequence ID" value="NZ_JBHMBS010000014.1"/>
</dbReference>
<evidence type="ECO:0000256" key="1">
    <source>
        <dbReference type="SAM" id="MobiDB-lite"/>
    </source>
</evidence>
<dbReference type="Proteomes" id="UP001589610">
    <property type="component" value="Unassembled WGS sequence"/>
</dbReference>
<feature type="region of interest" description="Disordered" evidence="1">
    <location>
        <begin position="1"/>
        <end position="41"/>
    </location>
</feature>
<feature type="compositionally biased region" description="Basic and acidic residues" evidence="1">
    <location>
        <begin position="18"/>
        <end position="41"/>
    </location>
</feature>
<dbReference type="EMBL" id="JBHMBS010000014">
    <property type="protein sequence ID" value="MFB9679190.1"/>
    <property type="molecule type" value="Genomic_DNA"/>
</dbReference>
<proteinExistence type="predicted"/>
<sequence length="125" mass="14499">MARRGTSRHREAAHRRCGREAYGREAARTGPREREGEVRARNREVSSNLKYGTSILFIHNATKLLPSNEIEEKNSAFTERDNTLHVHDLEIGADDWNPLDREALWITAITQPSPCLRRRRGYIYQ</sequence>
<organism evidence="2 3">
    <name type="scientific">Streptosporangium vulgare</name>
    <dbReference type="NCBI Taxonomy" id="46190"/>
    <lineage>
        <taxon>Bacteria</taxon>
        <taxon>Bacillati</taxon>
        <taxon>Actinomycetota</taxon>
        <taxon>Actinomycetes</taxon>
        <taxon>Streptosporangiales</taxon>
        <taxon>Streptosporangiaceae</taxon>
        <taxon>Streptosporangium</taxon>
    </lineage>
</organism>
<feature type="compositionally biased region" description="Basic residues" evidence="1">
    <location>
        <begin position="1"/>
        <end position="17"/>
    </location>
</feature>
<reference evidence="2 3" key="1">
    <citation type="submission" date="2024-09" db="EMBL/GenBank/DDBJ databases">
        <authorList>
            <person name="Sun Q."/>
            <person name="Mori K."/>
        </authorList>
    </citation>
    <scope>NUCLEOTIDE SEQUENCE [LARGE SCALE GENOMIC DNA]</scope>
    <source>
        <strain evidence="2 3">JCM 3028</strain>
    </source>
</reference>
<evidence type="ECO:0000313" key="3">
    <source>
        <dbReference type="Proteomes" id="UP001589610"/>
    </source>
</evidence>
<gene>
    <name evidence="2" type="ORF">ACFFRH_27245</name>
</gene>
<name>A0ABV5TJ99_9ACTN</name>
<comment type="caution">
    <text evidence="2">The sequence shown here is derived from an EMBL/GenBank/DDBJ whole genome shotgun (WGS) entry which is preliminary data.</text>
</comment>
<accession>A0ABV5TJ99</accession>
<protein>
    <submittedName>
        <fullName evidence="2">Uncharacterized protein</fullName>
    </submittedName>
</protein>
<keyword evidence="3" id="KW-1185">Reference proteome</keyword>